<accession>A0A3R6GEN8</accession>
<gene>
    <name evidence="1" type="ORF">DW656_18105</name>
</gene>
<comment type="caution">
    <text evidence="1">The sequence shown here is derived from an EMBL/GenBank/DDBJ whole genome shotgun (WGS) entry which is preliminary data.</text>
</comment>
<evidence type="ECO:0000313" key="1">
    <source>
        <dbReference type="EMBL" id="RHF76866.1"/>
    </source>
</evidence>
<evidence type="ECO:0000313" key="2">
    <source>
        <dbReference type="Proteomes" id="UP000284579"/>
    </source>
</evidence>
<proteinExistence type="predicted"/>
<dbReference type="RefSeq" id="WP_118199920.1">
    <property type="nucleotide sequence ID" value="NZ_QRHO01000098.1"/>
</dbReference>
<reference evidence="1 2" key="1">
    <citation type="submission" date="2018-08" db="EMBL/GenBank/DDBJ databases">
        <title>A genome reference for cultivated species of the human gut microbiota.</title>
        <authorList>
            <person name="Zou Y."/>
            <person name="Xue W."/>
            <person name="Luo G."/>
        </authorList>
    </citation>
    <scope>NUCLEOTIDE SEQUENCE [LARGE SCALE GENOMIC DNA]</scope>
    <source>
        <strain evidence="1 2">AM23-3</strain>
    </source>
</reference>
<name>A0A3R6GEN8_9FIRM</name>
<sequence>MQAVVCEGKGTDMDGYTLSISRCSGGDGVEESFKAKIKRREAALDAFAVAEAYCKGIGMVSRCEREGFDGFIIDLCSDAEDETIRLVRLVADSEEGIMDDVFRLEYGSCEFKI</sequence>
<organism evidence="1 2">
    <name type="scientific">Coprococcus comes</name>
    <dbReference type="NCBI Taxonomy" id="410072"/>
    <lineage>
        <taxon>Bacteria</taxon>
        <taxon>Bacillati</taxon>
        <taxon>Bacillota</taxon>
        <taxon>Clostridia</taxon>
        <taxon>Lachnospirales</taxon>
        <taxon>Lachnospiraceae</taxon>
        <taxon>Coprococcus</taxon>
    </lineage>
</organism>
<dbReference type="EMBL" id="QRHO01000098">
    <property type="protein sequence ID" value="RHF76866.1"/>
    <property type="molecule type" value="Genomic_DNA"/>
</dbReference>
<dbReference type="Proteomes" id="UP000284579">
    <property type="component" value="Unassembled WGS sequence"/>
</dbReference>
<dbReference type="AlphaFoldDB" id="A0A3R6GEN8"/>
<protein>
    <submittedName>
        <fullName evidence="1">Uncharacterized protein</fullName>
    </submittedName>
</protein>